<gene>
    <name evidence="4" type="ORF">FB382_000067</name>
</gene>
<evidence type="ECO:0000256" key="3">
    <source>
        <dbReference type="SAM" id="SignalP"/>
    </source>
</evidence>
<feature type="region of interest" description="Disordered" evidence="1">
    <location>
        <begin position="34"/>
        <end position="54"/>
    </location>
</feature>
<keyword evidence="2" id="KW-0472">Membrane</keyword>
<dbReference type="RefSeq" id="WP_182535794.1">
    <property type="nucleotide sequence ID" value="NZ_JACGXA010000001.1"/>
</dbReference>
<keyword evidence="5" id="KW-1185">Reference proteome</keyword>
<evidence type="ECO:0000256" key="2">
    <source>
        <dbReference type="SAM" id="Phobius"/>
    </source>
</evidence>
<organism evidence="4 5">
    <name type="scientific">Nocardioides ginsengisegetis</name>
    <dbReference type="NCBI Taxonomy" id="661491"/>
    <lineage>
        <taxon>Bacteria</taxon>
        <taxon>Bacillati</taxon>
        <taxon>Actinomycetota</taxon>
        <taxon>Actinomycetes</taxon>
        <taxon>Propionibacteriales</taxon>
        <taxon>Nocardioidaceae</taxon>
        <taxon>Nocardioides</taxon>
    </lineage>
</organism>
<keyword evidence="2" id="KW-0812">Transmembrane</keyword>
<dbReference type="EMBL" id="JACGXA010000001">
    <property type="protein sequence ID" value="MBA8801776.1"/>
    <property type="molecule type" value="Genomic_DNA"/>
</dbReference>
<feature type="chain" id="PRO_5030579933" description="Cobalt/nickel transport protein" evidence="3">
    <location>
        <begin position="33"/>
        <end position="103"/>
    </location>
</feature>
<comment type="caution">
    <text evidence="4">The sequence shown here is derived from an EMBL/GenBank/DDBJ whole genome shotgun (WGS) entry which is preliminary data.</text>
</comment>
<feature type="signal peptide" evidence="3">
    <location>
        <begin position="1"/>
        <end position="32"/>
    </location>
</feature>
<keyword evidence="2" id="KW-1133">Transmembrane helix</keyword>
<sequence>MNASITRRFGSVAAATGAAALTVVLGCPAALADNPSGGPTYDPEQISSGVPGGRWTPVTVVHDAPPGPSSFHYEDAVLGAATGALVVGGAVVAVSLRRRTSLT</sequence>
<evidence type="ECO:0000313" key="4">
    <source>
        <dbReference type="EMBL" id="MBA8801776.1"/>
    </source>
</evidence>
<keyword evidence="3" id="KW-0732">Signal</keyword>
<proteinExistence type="predicted"/>
<evidence type="ECO:0000256" key="1">
    <source>
        <dbReference type="SAM" id="MobiDB-lite"/>
    </source>
</evidence>
<accession>A0A7W3P7X6</accession>
<reference evidence="4 5" key="1">
    <citation type="submission" date="2020-07" db="EMBL/GenBank/DDBJ databases">
        <title>Sequencing the genomes of 1000 actinobacteria strains.</title>
        <authorList>
            <person name="Klenk H.-P."/>
        </authorList>
    </citation>
    <scope>NUCLEOTIDE SEQUENCE [LARGE SCALE GENOMIC DNA]</scope>
    <source>
        <strain evidence="4 5">DSM 21349</strain>
    </source>
</reference>
<evidence type="ECO:0000313" key="5">
    <source>
        <dbReference type="Proteomes" id="UP000580910"/>
    </source>
</evidence>
<dbReference type="AlphaFoldDB" id="A0A7W3P7X6"/>
<dbReference type="PROSITE" id="PS51257">
    <property type="entry name" value="PROKAR_LIPOPROTEIN"/>
    <property type="match status" value="1"/>
</dbReference>
<feature type="transmembrane region" description="Helical" evidence="2">
    <location>
        <begin position="76"/>
        <end position="96"/>
    </location>
</feature>
<name>A0A7W3P7X6_9ACTN</name>
<dbReference type="Proteomes" id="UP000580910">
    <property type="component" value="Unassembled WGS sequence"/>
</dbReference>
<evidence type="ECO:0008006" key="6">
    <source>
        <dbReference type="Google" id="ProtNLM"/>
    </source>
</evidence>
<protein>
    <recommendedName>
        <fullName evidence="6">Cobalt/nickel transport protein</fullName>
    </recommendedName>
</protein>